<dbReference type="InterPro" id="IPR013545">
    <property type="entry name" value="T2SS_protein-GspG_C"/>
</dbReference>
<dbReference type="PRINTS" id="PR00813">
    <property type="entry name" value="BCTERIALGSPG"/>
</dbReference>
<dbReference type="InterPro" id="IPR000983">
    <property type="entry name" value="Bac_GSPG_pilin"/>
</dbReference>
<keyword evidence="5 6" id="KW-0472">Membrane</keyword>
<dbReference type="AlphaFoldDB" id="A0A1F5E706"/>
<name>A0A1F5E706_9BACT</name>
<dbReference type="InterPro" id="IPR012902">
    <property type="entry name" value="N_methyl_site"/>
</dbReference>
<evidence type="ECO:0000256" key="4">
    <source>
        <dbReference type="ARBA" id="ARBA00022989"/>
    </source>
</evidence>
<keyword evidence="3 6" id="KW-0812">Transmembrane</keyword>
<protein>
    <recommendedName>
        <fullName evidence="7">Type II secretion system protein GspG C-terminal domain-containing protein</fullName>
    </recommendedName>
</protein>
<dbReference type="GO" id="GO:0015628">
    <property type="term" value="P:protein secretion by the type II secretion system"/>
    <property type="evidence" value="ECO:0007669"/>
    <property type="project" value="InterPro"/>
</dbReference>
<dbReference type="Pfam" id="PF07963">
    <property type="entry name" value="N_methyl"/>
    <property type="match status" value="1"/>
</dbReference>
<dbReference type="EMBL" id="MEZY01000038">
    <property type="protein sequence ID" value="OGD63155.1"/>
    <property type="molecule type" value="Genomic_DNA"/>
</dbReference>
<evidence type="ECO:0000256" key="2">
    <source>
        <dbReference type="ARBA" id="ARBA00022481"/>
    </source>
</evidence>
<sequence>MRRKGFTLIELLVVIAIIGILAAMVLVAINGARAKARDARRKSDLRTIKSALAQYQSDNEAYPAAAANETWELVTDNLDTALVATYAKTLPTDPQGTNEYQYATHNGTSVNYVEFALEGNLENDNDSDSGVATDDGAGGWEVSFVTATASTLGLTAGYDYAITSD</sequence>
<evidence type="ECO:0000313" key="9">
    <source>
        <dbReference type="Proteomes" id="UP000178583"/>
    </source>
</evidence>
<comment type="caution">
    <text evidence="8">The sequence shown here is derived from an EMBL/GenBank/DDBJ whole genome shotgun (WGS) entry which is preliminary data.</text>
</comment>
<dbReference type="PANTHER" id="PTHR30093:SF44">
    <property type="entry name" value="TYPE II SECRETION SYSTEM CORE PROTEIN G"/>
    <property type="match status" value="1"/>
</dbReference>
<reference evidence="8 9" key="1">
    <citation type="journal article" date="2016" name="Nat. Commun.">
        <title>Thousands of microbial genomes shed light on interconnected biogeochemical processes in an aquifer system.</title>
        <authorList>
            <person name="Anantharaman K."/>
            <person name="Brown C.T."/>
            <person name="Hug L.A."/>
            <person name="Sharon I."/>
            <person name="Castelle C.J."/>
            <person name="Probst A.J."/>
            <person name="Thomas B.C."/>
            <person name="Singh A."/>
            <person name="Wilkins M.J."/>
            <person name="Karaoz U."/>
            <person name="Brodie E.L."/>
            <person name="Williams K.H."/>
            <person name="Hubbard S.S."/>
            <person name="Banfield J.F."/>
        </authorList>
    </citation>
    <scope>NUCLEOTIDE SEQUENCE [LARGE SCALE GENOMIC DNA]</scope>
</reference>
<gene>
    <name evidence="8" type="ORF">A2215_01700</name>
</gene>
<organism evidence="8 9">
    <name type="scientific">Candidatus Berkelbacteria bacterium RIFOXYA2_FULL_43_10</name>
    <dbReference type="NCBI Taxonomy" id="1797472"/>
    <lineage>
        <taxon>Bacteria</taxon>
        <taxon>Candidatus Berkelbacteria</taxon>
    </lineage>
</organism>
<dbReference type="InterPro" id="IPR045584">
    <property type="entry name" value="Pilin-like"/>
</dbReference>
<dbReference type="GO" id="GO:0015627">
    <property type="term" value="C:type II protein secretion system complex"/>
    <property type="evidence" value="ECO:0007669"/>
    <property type="project" value="InterPro"/>
</dbReference>
<dbReference type="NCBIfam" id="TIGR02532">
    <property type="entry name" value="IV_pilin_GFxxxE"/>
    <property type="match status" value="1"/>
</dbReference>
<dbReference type="Pfam" id="PF08334">
    <property type="entry name" value="T2SSG"/>
    <property type="match status" value="1"/>
</dbReference>
<evidence type="ECO:0000256" key="1">
    <source>
        <dbReference type="ARBA" id="ARBA00004167"/>
    </source>
</evidence>
<keyword evidence="2" id="KW-0488">Methylation</keyword>
<evidence type="ECO:0000256" key="5">
    <source>
        <dbReference type="ARBA" id="ARBA00023136"/>
    </source>
</evidence>
<feature type="transmembrane region" description="Helical" evidence="6">
    <location>
        <begin position="6"/>
        <end position="32"/>
    </location>
</feature>
<dbReference type="PROSITE" id="PS00409">
    <property type="entry name" value="PROKAR_NTER_METHYL"/>
    <property type="match status" value="1"/>
</dbReference>
<evidence type="ECO:0000259" key="7">
    <source>
        <dbReference type="Pfam" id="PF08334"/>
    </source>
</evidence>
<dbReference type="Proteomes" id="UP000178583">
    <property type="component" value="Unassembled WGS sequence"/>
</dbReference>
<accession>A0A1F5E706</accession>
<dbReference type="GO" id="GO:0016020">
    <property type="term" value="C:membrane"/>
    <property type="evidence" value="ECO:0007669"/>
    <property type="project" value="UniProtKB-SubCell"/>
</dbReference>
<evidence type="ECO:0000256" key="3">
    <source>
        <dbReference type="ARBA" id="ARBA00022692"/>
    </source>
</evidence>
<proteinExistence type="predicted"/>
<evidence type="ECO:0000256" key="6">
    <source>
        <dbReference type="SAM" id="Phobius"/>
    </source>
</evidence>
<comment type="subcellular location">
    <subcellularLocation>
        <location evidence="1">Membrane</location>
        <topology evidence="1">Single-pass membrane protein</topology>
    </subcellularLocation>
</comment>
<dbReference type="Gene3D" id="3.30.700.10">
    <property type="entry name" value="Glycoprotein, Type 4 Pilin"/>
    <property type="match status" value="1"/>
</dbReference>
<keyword evidence="4 6" id="KW-1133">Transmembrane helix</keyword>
<dbReference type="PANTHER" id="PTHR30093">
    <property type="entry name" value="GENERAL SECRETION PATHWAY PROTEIN G"/>
    <property type="match status" value="1"/>
</dbReference>
<feature type="domain" description="Type II secretion system protein GspG C-terminal" evidence="7">
    <location>
        <begin position="32"/>
        <end position="105"/>
    </location>
</feature>
<evidence type="ECO:0000313" key="8">
    <source>
        <dbReference type="EMBL" id="OGD63155.1"/>
    </source>
</evidence>
<dbReference type="SUPFAM" id="SSF54523">
    <property type="entry name" value="Pili subunits"/>
    <property type="match status" value="1"/>
</dbReference>
<dbReference type="STRING" id="1797472.A2215_01700"/>